<protein>
    <submittedName>
        <fullName evidence="5">DUF916 and DUF3324 domain-containing protein</fullName>
    </submittedName>
</protein>
<organism evidence="5 6">
    <name type="scientific">Lacticaseibacillus jixianensis</name>
    <dbReference type="NCBI Taxonomy" id="2486012"/>
    <lineage>
        <taxon>Bacteria</taxon>
        <taxon>Bacillati</taxon>
        <taxon>Bacillota</taxon>
        <taxon>Bacilli</taxon>
        <taxon>Lactobacillales</taxon>
        <taxon>Lactobacillaceae</taxon>
        <taxon>Lacticaseibacillus</taxon>
    </lineage>
</organism>
<proteinExistence type="predicted"/>
<evidence type="ECO:0000256" key="2">
    <source>
        <dbReference type="SAM" id="SignalP"/>
    </source>
</evidence>
<keyword evidence="1" id="KW-0472">Membrane</keyword>
<reference evidence="6" key="1">
    <citation type="journal article" date="2019" name="Int. J. Syst. Evol. Microbiol.">
        <title>The Global Catalogue of Microorganisms (GCM) 10K type strain sequencing project: providing services to taxonomists for standard genome sequencing and annotation.</title>
        <authorList>
            <consortium name="The Broad Institute Genomics Platform"/>
            <consortium name="The Broad Institute Genome Sequencing Center for Infectious Disease"/>
            <person name="Wu L."/>
            <person name="Ma J."/>
        </authorList>
    </citation>
    <scope>NUCLEOTIDE SEQUENCE [LARGE SCALE GENOMIC DNA]</scope>
    <source>
        <strain evidence="6">CCM 8911</strain>
    </source>
</reference>
<evidence type="ECO:0000313" key="5">
    <source>
        <dbReference type="EMBL" id="MFD1393950.1"/>
    </source>
</evidence>
<keyword evidence="1" id="KW-0812">Transmembrane</keyword>
<dbReference type="InterPro" id="IPR021759">
    <property type="entry name" value="WxLIP_HBD"/>
</dbReference>
<sequence>MLKKFLYWLTGMVALIGIAPAVPVAAANGASFSIKPVFTDAASAKENYFDLLVRPGQTISLPVNVTNVSGVATTVRVSVADAYTGDNGQVGYAPNHRTDDSAQYRLSVLASAPVTLKLAKGATKQAKFTVQVPKGGFKGELVGSLYAADPKAYGGSGSGLSLKNKFAMYTAIVLRTSPQYVSPDLKLRQVKVGIQNGQAAVLATLQNYRPQMFGQMSVHTKVYQAGSKKPVLTRDVSGYAMAPNSHFNFGTMTDHAFTAGRYTLDLLATSGTRRWHFRRQFQVTQKQAADVNRAASLKMAAPFPWWLLILVIGLALLVLLLIFLLWRRRKQDREEASK</sequence>
<evidence type="ECO:0000259" key="3">
    <source>
        <dbReference type="Pfam" id="PF06030"/>
    </source>
</evidence>
<keyword evidence="2" id="KW-0732">Signal</keyword>
<name>A0ABW4BAC3_9LACO</name>
<dbReference type="Pfam" id="PF11797">
    <property type="entry name" value="WxLIP_HBD"/>
    <property type="match status" value="1"/>
</dbReference>
<feature type="signal peptide" evidence="2">
    <location>
        <begin position="1"/>
        <end position="26"/>
    </location>
</feature>
<dbReference type="EMBL" id="JBHTMO010000036">
    <property type="protein sequence ID" value="MFD1393950.1"/>
    <property type="molecule type" value="Genomic_DNA"/>
</dbReference>
<evidence type="ECO:0000256" key="1">
    <source>
        <dbReference type="SAM" id="Phobius"/>
    </source>
</evidence>
<gene>
    <name evidence="5" type="ORF">ACFQ3L_10275</name>
</gene>
<feature type="chain" id="PRO_5045811638" evidence="2">
    <location>
        <begin position="27"/>
        <end position="338"/>
    </location>
</feature>
<evidence type="ECO:0000259" key="4">
    <source>
        <dbReference type="Pfam" id="PF11797"/>
    </source>
</evidence>
<dbReference type="RefSeq" id="WP_125586358.1">
    <property type="nucleotide sequence ID" value="NZ_JBHTMO010000036.1"/>
</dbReference>
<dbReference type="Proteomes" id="UP001597249">
    <property type="component" value="Unassembled WGS sequence"/>
</dbReference>
<dbReference type="Pfam" id="PF06030">
    <property type="entry name" value="WxLIP_PGBD"/>
    <property type="match status" value="1"/>
</dbReference>
<evidence type="ECO:0000313" key="6">
    <source>
        <dbReference type="Proteomes" id="UP001597249"/>
    </source>
</evidence>
<dbReference type="InterPro" id="IPR010317">
    <property type="entry name" value="WxLIP_PGBD"/>
</dbReference>
<feature type="domain" description="WxL Interacting Protein host binding" evidence="4">
    <location>
        <begin position="159"/>
        <end position="292"/>
    </location>
</feature>
<feature type="domain" description="WxL Interacting Protein peptidoglycan binding" evidence="3">
    <location>
        <begin position="32"/>
        <end position="147"/>
    </location>
</feature>
<accession>A0ABW4BAC3</accession>
<keyword evidence="6" id="KW-1185">Reference proteome</keyword>
<keyword evidence="1" id="KW-1133">Transmembrane helix</keyword>
<comment type="caution">
    <text evidence="5">The sequence shown here is derived from an EMBL/GenBank/DDBJ whole genome shotgun (WGS) entry which is preliminary data.</text>
</comment>
<feature type="transmembrane region" description="Helical" evidence="1">
    <location>
        <begin position="303"/>
        <end position="326"/>
    </location>
</feature>